<keyword evidence="3" id="KW-0813">Transport</keyword>
<dbReference type="PROSITE" id="PS51318">
    <property type="entry name" value="TAT"/>
    <property type="match status" value="1"/>
</dbReference>
<dbReference type="GO" id="GO:0030313">
    <property type="term" value="C:cell envelope"/>
    <property type="evidence" value="ECO:0007669"/>
    <property type="project" value="UniProtKB-SubCell"/>
</dbReference>
<comment type="subcellular location">
    <subcellularLocation>
        <location evidence="1">Cell envelope</location>
    </subcellularLocation>
</comment>
<evidence type="ECO:0000256" key="4">
    <source>
        <dbReference type="ARBA" id="ARBA00022729"/>
    </source>
</evidence>
<name>A0A927MZX6_9ACTN</name>
<dbReference type="PANTHER" id="PTHR43649:SF31">
    <property type="entry name" value="SN-GLYCEROL-3-PHOSPHATE-BINDING PERIPLASMIC PROTEIN UGPB"/>
    <property type="match status" value="1"/>
</dbReference>
<dbReference type="InterPro" id="IPR050490">
    <property type="entry name" value="Bact_solute-bd_prot1"/>
</dbReference>
<proteinExistence type="inferred from homology"/>
<keyword evidence="4" id="KW-0732">Signal</keyword>
<evidence type="ECO:0000256" key="3">
    <source>
        <dbReference type="ARBA" id="ARBA00022448"/>
    </source>
</evidence>
<organism evidence="5 6">
    <name type="scientific">Actinopolymorpha pittospori</name>
    <dbReference type="NCBI Taxonomy" id="648752"/>
    <lineage>
        <taxon>Bacteria</taxon>
        <taxon>Bacillati</taxon>
        <taxon>Actinomycetota</taxon>
        <taxon>Actinomycetes</taxon>
        <taxon>Propionibacteriales</taxon>
        <taxon>Actinopolymorphaceae</taxon>
        <taxon>Actinopolymorpha</taxon>
    </lineage>
</organism>
<evidence type="ECO:0000313" key="6">
    <source>
        <dbReference type="Proteomes" id="UP000638648"/>
    </source>
</evidence>
<dbReference type="Proteomes" id="UP000638648">
    <property type="component" value="Unassembled WGS sequence"/>
</dbReference>
<evidence type="ECO:0000313" key="5">
    <source>
        <dbReference type="EMBL" id="MBE1609686.1"/>
    </source>
</evidence>
<evidence type="ECO:0000256" key="2">
    <source>
        <dbReference type="ARBA" id="ARBA00008520"/>
    </source>
</evidence>
<sequence length="554" mass="60659">MEGLSRRRLLAAVGMGAAGAALGGCAGGAAEGGFRRSHPLRLPFEAPQPNVEGAIPSGTDGVPTAYRSFVSPPYRSVASPPGSGGTVTTFQILYGPPPPPVDENPWWQELNKRLNVQIKPILVPDASLGDKLQTMIASGNPPDLTYVHLGVAPAAMRVIRQGAFTDLTPYIGGDAVKEFPNLARLPTYMWRNSAIEGGLYGVPRVIPIVNGTIGLYRRDWARKLGYPEPPKNAEELLELFTAFSKGDPDGNSKVQTWGLGNIDTNLVRQMFRVPNGWRRESNGRLVNAIETDEFEESLKYLVRMWKAGVFHPDAPNLEFSRVQDLYMAGRTGLFGGGYIPLFGRTGTRGSLRKTFPTADPYPLLPPGHDGGDPQMLQGPGYFGFMSIPSKVGADEKRAKELLRILDYYAAPFGSEEYVFMTYGIEGKQFNYDDDGSPVAIDDDRVANWDTLSYMCQTMENAFYYPGAPEDAVLAQQTLKRAVELSVADPTLGLVSNLAISRNAALSSYNDDRQTGIVTGREPLSVLAEWRRGWRERGGDKIREEYQEALARAQG</sequence>
<protein>
    <submittedName>
        <fullName evidence="5">Aldouronate transport system substrate-binding protein</fullName>
    </submittedName>
</protein>
<dbReference type="RefSeq" id="WP_192753222.1">
    <property type="nucleotide sequence ID" value="NZ_BAABJL010000163.1"/>
</dbReference>
<keyword evidence="6" id="KW-1185">Reference proteome</keyword>
<dbReference type="SUPFAM" id="SSF53850">
    <property type="entry name" value="Periplasmic binding protein-like II"/>
    <property type="match status" value="1"/>
</dbReference>
<dbReference type="InterPro" id="IPR006059">
    <property type="entry name" value="SBP"/>
</dbReference>
<dbReference type="AlphaFoldDB" id="A0A927MZX6"/>
<dbReference type="InterPro" id="IPR006311">
    <property type="entry name" value="TAT_signal"/>
</dbReference>
<dbReference type="EMBL" id="JADBEM010000001">
    <property type="protein sequence ID" value="MBE1609686.1"/>
    <property type="molecule type" value="Genomic_DNA"/>
</dbReference>
<evidence type="ECO:0000256" key="1">
    <source>
        <dbReference type="ARBA" id="ARBA00004196"/>
    </source>
</evidence>
<dbReference type="Gene3D" id="3.40.190.10">
    <property type="entry name" value="Periplasmic binding protein-like II"/>
    <property type="match status" value="2"/>
</dbReference>
<comment type="similarity">
    <text evidence="2">Belongs to the bacterial solute-binding protein 1 family.</text>
</comment>
<dbReference type="PROSITE" id="PS51257">
    <property type="entry name" value="PROKAR_LIPOPROTEIN"/>
    <property type="match status" value="1"/>
</dbReference>
<dbReference type="Pfam" id="PF01547">
    <property type="entry name" value="SBP_bac_1"/>
    <property type="match status" value="1"/>
</dbReference>
<comment type="caution">
    <text evidence="5">The sequence shown here is derived from an EMBL/GenBank/DDBJ whole genome shotgun (WGS) entry which is preliminary data.</text>
</comment>
<dbReference type="PANTHER" id="PTHR43649">
    <property type="entry name" value="ARABINOSE-BINDING PROTEIN-RELATED"/>
    <property type="match status" value="1"/>
</dbReference>
<gene>
    <name evidence="5" type="ORF">HEB94_006534</name>
</gene>
<accession>A0A927MZX6</accession>
<reference evidence="5" key="1">
    <citation type="submission" date="2020-10" db="EMBL/GenBank/DDBJ databases">
        <title>Sequencing the genomes of 1000 actinobacteria strains.</title>
        <authorList>
            <person name="Klenk H.-P."/>
        </authorList>
    </citation>
    <scope>NUCLEOTIDE SEQUENCE</scope>
    <source>
        <strain evidence="5">DSM 45354</strain>
    </source>
</reference>